<organism evidence="2 3">
    <name type="scientific">Fusarium acuminatum</name>
    <dbReference type="NCBI Taxonomy" id="5515"/>
    <lineage>
        <taxon>Eukaryota</taxon>
        <taxon>Fungi</taxon>
        <taxon>Dikarya</taxon>
        <taxon>Ascomycota</taxon>
        <taxon>Pezizomycotina</taxon>
        <taxon>Sordariomycetes</taxon>
        <taxon>Hypocreomycetidae</taxon>
        <taxon>Hypocreales</taxon>
        <taxon>Nectriaceae</taxon>
        <taxon>Fusarium</taxon>
        <taxon>Fusarium tricinctum species complex</taxon>
    </lineage>
</organism>
<accession>A0ABZ2WQK4</accession>
<dbReference type="EMBL" id="CP151261">
    <property type="protein sequence ID" value="WZH42939.1"/>
    <property type="molecule type" value="Genomic_DNA"/>
</dbReference>
<name>A0ABZ2WQK4_9HYPO</name>
<evidence type="ECO:0000313" key="2">
    <source>
        <dbReference type="EMBL" id="WZH42939.1"/>
    </source>
</evidence>
<reference evidence="2 3" key="1">
    <citation type="submission" date="2024-04" db="EMBL/GenBank/DDBJ databases">
        <title>Complete genome sequence of Fusarium acuminatum.</title>
        <authorList>
            <person name="Lan B."/>
        </authorList>
    </citation>
    <scope>NUCLEOTIDE SEQUENCE [LARGE SCALE GENOMIC DNA]</scope>
    <source>
        <strain evidence="2">1A</strain>
    </source>
</reference>
<dbReference type="Proteomes" id="UP001489902">
    <property type="component" value="Chromosome 2"/>
</dbReference>
<evidence type="ECO:0000313" key="3">
    <source>
        <dbReference type="Proteomes" id="UP001489902"/>
    </source>
</evidence>
<feature type="region of interest" description="Disordered" evidence="1">
    <location>
        <begin position="119"/>
        <end position="169"/>
    </location>
</feature>
<proteinExistence type="predicted"/>
<evidence type="ECO:0008006" key="4">
    <source>
        <dbReference type="Google" id="ProtNLM"/>
    </source>
</evidence>
<keyword evidence="3" id="KW-1185">Reference proteome</keyword>
<protein>
    <recommendedName>
        <fullName evidence="4">F-box domain-containing protein</fullName>
    </recommendedName>
</protein>
<sequence>MEPQKNHHRPKSSLPVEVILLIIEHLIPDSAGPRPILPAISPITKALLAFTAVSRATHLTASRLLWQNCLYIDSRERLRALRESVSQTSVITGCTPWEAYTPTRIFLCPISLTEDITGSGYSPVDDEASSIDRLDTTPDGEPVPLGFETTADGNEQSLRNRPDDPDDPWLVPESPMYSDLQNLSMVEDVRKVLFTLAPVLKTLVVDMPLRNLYREDDHHGIRKILREGFEALVDIEEIVSVRDELYLDSTGGFEDPQVWIRWPKLKRMALYNVSADEELWQNMLLCPQLETAIFTRADDVEYDEYLINIKREWSRAWVTGTSRAATTNSGQGRYPGPEITIAFCNTAPELPNFDSYVSSWHTMDPENKICVLTVPTDTIYFGQTPRDHPWQNDPIGVSQEWVRNRALTGTLWEDVKRDRLFMSSKSERDI</sequence>
<evidence type="ECO:0000256" key="1">
    <source>
        <dbReference type="SAM" id="MobiDB-lite"/>
    </source>
</evidence>
<gene>
    <name evidence="2" type="ORF">QYS62_003937</name>
</gene>